<sequence length="292" mass="33557">MTKQRDVIQQVTHSELWYKMADGIAANPPRFSGKESDYHSWHQSFAGMFYGIDGMAKYFHPSTDDELSVLLADESLTDVQRRNMRMGRWMLWRALDRATEGKDYQGTVQEATTTHDEYVSLLALRRRYEPSIEQRRTQTNVEYDRWDYDKSKGFMDNLGDLDRLSLAVNKAWTSLTKRCAVWPLALLRSSVTVRMVHLTRTPCLDAIQDREHRLWYYCPLLVPPKSAGNYSVVSALRDENVRCSITRQMNVECSAICCKRCETVTMDLSQTNEALQDNSALAGTQELTKTGG</sequence>
<dbReference type="EMBL" id="CDMY01000273">
    <property type="protein sequence ID" value="CEL98549.1"/>
    <property type="molecule type" value="Genomic_DNA"/>
</dbReference>
<reference evidence="1 2" key="1">
    <citation type="submission" date="2014-11" db="EMBL/GenBank/DDBJ databases">
        <authorList>
            <person name="Zhu J."/>
            <person name="Qi W."/>
            <person name="Song R."/>
        </authorList>
    </citation>
    <scope>NUCLEOTIDE SEQUENCE [LARGE SCALE GENOMIC DNA]</scope>
</reference>
<keyword evidence="2" id="KW-1185">Reference proteome</keyword>
<dbReference type="VEuPathDB" id="CryptoDB:Vbra_7935"/>
<organism evidence="1 2">
    <name type="scientific">Vitrella brassicaformis (strain CCMP3155)</name>
    <dbReference type="NCBI Taxonomy" id="1169540"/>
    <lineage>
        <taxon>Eukaryota</taxon>
        <taxon>Sar</taxon>
        <taxon>Alveolata</taxon>
        <taxon>Colpodellida</taxon>
        <taxon>Vitrellaceae</taxon>
        <taxon>Vitrella</taxon>
    </lineage>
</organism>
<protein>
    <submittedName>
        <fullName evidence="1">Uncharacterized protein</fullName>
    </submittedName>
</protein>
<accession>A0A0G4ENJ6</accession>
<name>A0A0G4ENJ6_VITBC</name>
<dbReference type="InParanoid" id="A0A0G4ENJ6"/>
<evidence type="ECO:0000313" key="2">
    <source>
        <dbReference type="Proteomes" id="UP000041254"/>
    </source>
</evidence>
<gene>
    <name evidence="1" type="ORF">Vbra_7935</name>
</gene>
<dbReference type="AlphaFoldDB" id="A0A0G4ENJ6"/>
<evidence type="ECO:0000313" key="1">
    <source>
        <dbReference type="EMBL" id="CEL98549.1"/>
    </source>
</evidence>
<dbReference type="Proteomes" id="UP000041254">
    <property type="component" value="Unassembled WGS sequence"/>
</dbReference>
<proteinExistence type="predicted"/>
<dbReference type="PhylomeDB" id="A0A0G4ENJ6"/>